<feature type="transmembrane region" description="Helical" evidence="1">
    <location>
        <begin position="48"/>
        <end position="69"/>
    </location>
</feature>
<evidence type="ECO:0000313" key="3">
    <source>
        <dbReference type="Proteomes" id="UP001152485"/>
    </source>
</evidence>
<gene>
    <name evidence="2" type="ORF">PSECIP111951_02916</name>
</gene>
<sequence>MELNKLLYSLGWMLKGYEFLIITWFLITQLPTHKWSLFSARSHQLNSLQLHDLHSSFMAAVCMFLFHMLGSEMAKFFLHTLMPSLNDRIKVFYFTGIVNMFICILVLFCWHRLRKCLFNFASRLCLYISFVHIVLKMVQLVARGYFDYHELKPLYVMVVWLCNLTMMYTISIYPARQIWANFKKVD</sequence>
<name>A0ABM9GLR9_9GAMM</name>
<reference evidence="2 3" key="1">
    <citation type="submission" date="2022-07" db="EMBL/GenBank/DDBJ databases">
        <authorList>
            <person name="Criscuolo A."/>
        </authorList>
    </citation>
    <scope>NUCLEOTIDE SEQUENCE [LARGE SCALE GENOMIC DNA]</scope>
    <source>
        <strain evidence="3">CIP 111951</strain>
    </source>
</reference>
<keyword evidence="1" id="KW-0472">Membrane</keyword>
<organism evidence="2 3">
    <name type="scientific">Pseudoalteromonas holothuriae</name>
    <dbReference type="NCBI Taxonomy" id="2963714"/>
    <lineage>
        <taxon>Bacteria</taxon>
        <taxon>Pseudomonadati</taxon>
        <taxon>Pseudomonadota</taxon>
        <taxon>Gammaproteobacteria</taxon>
        <taxon>Alteromonadales</taxon>
        <taxon>Pseudoalteromonadaceae</taxon>
        <taxon>Pseudoalteromonas</taxon>
    </lineage>
</organism>
<evidence type="ECO:0000313" key="2">
    <source>
        <dbReference type="EMBL" id="CAH9063503.1"/>
    </source>
</evidence>
<dbReference type="Proteomes" id="UP001152485">
    <property type="component" value="Unassembled WGS sequence"/>
</dbReference>
<comment type="caution">
    <text evidence="2">The sequence shown here is derived from an EMBL/GenBank/DDBJ whole genome shotgun (WGS) entry which is preliminary data.</text>
</comment>
<keyword evidence="1" id="KW-1133">Transmembrane helix</keyword>
<evidence type="ECO:0000256" key="1">
    <source>
        <dbReference type="SAM" id="Phobius"/>
    </source>
</evidence>
<evidence type="ECO:0008006" key="4">
    <source>
        <dbReference type="Google" id="ProtNLM"/>
    </source>
</evidence>
<feature type="transmembrane region" description="Helical" evidence="1">
    <location>
        <begin position="89"/>
        <end position="108"/>
    </location>
</feature>
<proteinExistence type="predicted"/>
<feature type="transmembrane region" description="Helical" evidence="1">
    <location>
        <begin position="154"/>
        <end position="175"/>
    </location>
</feature>
<keyword evidence="1" id="KW-0812">Transmembrane</keyword>
<feature type="transmembrane region" description="Helical" evidence="1">
    <location>
        <begin position="120"/>
        <end position="142"/>
    </location>
</feature>
<feature type="transmembrane region" description="Helical" evidence="1">
    <location>
        <begin position="6"/>
        <end position="27"/>
    </location>
</feature>
<accession>A0ABM9GLR9</accession>
<dbReference type="EMBL" id="CAMAPD010000014">
    <property type="protein sequence ID" value="CAH9063503.1"/>
    <property type="molecule type" value="Genomic_DNA"/>
</dbReference>
<protein>
    <recommendedName>
        <fullName evidence="4">Ferric oxidoreductase domain-containing protein</fullName>
    </recommendedName>
</protein>